<accession>A0A9X0D4U3</accession>
<organism evidence="4 5">
    <name type="scientific">Desmophyllum pertusum</name>
    <dbReference type="NCBI Taxonomy" id="174260"/>
    <lineage>
        <taxon>Eukaryota</taxon>
        <taxon>Metazoa</taxon>
        <taxon>Cnidaria</taxon>
        <taxon>Anthozoa</taxon>
        <taxon>Hexacorallia</taxon>
        <taxon>Scleractinia</taxon>
        <taxon>Caryophylliina</taxon>
        <taxon>Caryophylliidae</taxon>
        <taxon>Desmophyllum</taxon>
    </lineage>
</organism>
<dbReference type="GO" id="GO:0070005">
    <property type="term" value="F:cysteine-type aminopeptidase activity"/>
    <property type="evidence" value="ECO:0007669"/>
    <property type="project" value="InterPro"/>
</dbReference>
<keyword evidence="3" id="KW-0788">Thiol protease</keyword>
<sequence length="79" mass="9151">MNMSTQFYNPLDKVCLVNDPRNPYNKLLTVEYLSNMTNGRLVLYNNQPVEILKRLAAASLKDNEAVWFGCDVGKHFERK</sequence>
<proteinExistence type="predicted"/>
<protein>
    <submittedName>
        <fullName evidence="4">Uncharacterized protein</fullName>
    </submittedName>
</protein>
<dbReference type="PANTHER" id="PTHR10363:SF2">
    <property type="entry name" value="BLEOMYCIN HYDROLASE"/>
    <property type="match status" value="1"/>
</dbReference>
<keyword evidence="5" id="KW-1185">Reference proteome</keyword>
<evidence type="ECO:0000256" key="2">
    <source>
        <dbReference type="ARBA" id="ARBA00022801"/>
    </source>
</evidence>
<comment type="caution">
    <text evidence="4">The sequence shown here is derived from an EMBL/GenBank/DDBJ whole genome shotgun (WGS) entry which is preliminary data.</text>
</comment>
<dbReference type="Gene3D" id="3.90.70.10">
    <property type="entry name" value="Cysteine proteinases"/>
    <property type="match status" value="1"/>
</dbReference>
<evidence type="ECO:0000256" key="3">
    <source>
        <dbReference type="ARBA" id="ARBA00022807"/>
    </source>
</evidence>
<evidence type="ECO:0000256" key="1">
    <source>
        <dbReference type="ARBA" id="ARBA00022670"/>
    </source>
</evidence>
<name>A0A9X0D4U3_9CNID</name>
<feature type="non-terminal residue" evidence="4">
    <location>
        <position position="1"/>
    </location>
</feature>
<dbReference type="Proteomes" id="UP001163046">
    <property type="component" value="Unassembled WGS sequence"/>
</dbReference>
<dbReference type="SUPFAM" id="SSF54001">
    <property type="entry name" value="Cysteine proteinases"/>
    <property type="match status" value="1"/>
</dbReference>
<dbReference type="PANTHER" id="PTHR10363">
    <property type="entry name" value="BLEOMYCIN HYDROLASE"/>
    <property type="match status" value="1"/>
</dbReference>
<dbReference type="InterPro" id="IPR004134">
    <property type="entry name" value="Peptidase_C1B"/>
</dbReference>
<evidence type="ECO:0000313" key="5">
    <source>
        <dbReference type="Proteomes" id="UP001163046"/>
    </source>
</evidence>
<dbReference type="InterPro" id="IPR038765">
    <property type="entry name" value="Papain-like_cys_pep_sf"/>
</dbReference>
<gene>
    <name evidence="4" type="ORF">OS493_003882</name>
</gene>
<dbReference type="GO" id="GO:0005737">
    <property type="term" value="C:cytoplasm"/>
    <property type="evidence" value="ECO:0007669"/>
    <property type="project" value="TreeGrafter"/>
</dbReference>
<reference evidence="4" key="1">
    <citation type="submission" date="2023-01" db="EMBL/GenBank/DDBJ databases">
        <title>Genome assembly of the deep-sea coral Lophelia pertusa.</title>
        <authorList>
            <person name="Herrera S."/>
            <person name="Cordes E."/>
        </authorList>
    </citation>
    <scope>NUCLEOTIDE SEQUENCE</scope>
    <source>
        <strain evidence="4">USNM1676648</strain>
        <tissue evidence="4">Polyp</tissue>
    </source>
</reference>
<dbReference type="OrthoDB" id="2666448at2759"/>
<keyword evidence="1" id="KW-0645">Protease</keyword>
<evidence type="ECO:0000313" key="4">
    <source>
        <dbReference type="EMBL" id="KAJ7386925.1"/>
    </source>
</evidence>
<dbReference type="GO" id="GO:0009636">
    <property type="term" value="P:response to toxic substance"/>
    <property type="evidence" value="ECO:0007669"/>
    <property type="project" value="TreeGrafter"/>
</dbReference>
<dbReference type="GO" id="GO:0043418">
    <property type="term" value="P:homocysteine catabolic process"/>
    <property type="evidence" value="ECO:0007669"/>
    <property type="project" value="TreeGrafter"/>
</dbReference>
<dbReference type="AlphaFoldDB" id="A0A9X0D4U3"/>
<dbReference type="EMBL" id="MU825874">
    <property type="protein sequence ID" value="KAJ7386925.1"/>
    <property type="molecule type" value="Genomic_DNA"/>
</dbReference>
<keyword evidence="2" id="KW-0378">Hydrolase</keyword>
<dbReference type="Pfam" id="PF03051">
    <property type="entry name" value="Peptidase_C1_2"/>
    <property type="match status" value="1"/>
</dbReference>
<dbReference type="GO" id="GO:0006508">
    <property type="term" value="P:proteolysis"/>
    <property type="evidence" value="ECO:0007669"/>
    <property type="project" value="UniProtKB-KW"/>
</dbReference>